<dbReference type="PANTHER" id="PTHR37981">
    <property type="entry name" value="LIPASE 2"/>
    <property type="match status" value="1"/>
</dbReference>
<name>A0A1W7A0B2_9HYPH</name>
<evidence type="ECO:0000313" key="2">
    <source>
        <dbReference type="Proteomes" id="UP000194137"/>
    </source>
</evidence>
<accession>A0A1W7A0B2</accession>
<dbReference type="EMBL" id="CP021112">
    <property type="protein sequence ID" value="ARQ03042.1"/>
    <property type="molecule type" value="Genomic_DNA"/>
</dbReference>
<dbReference type="Proteomes" id="UP000194137">
    <property type="component" value="Chromosome"/>
</dbReference>
<protein>
    <submittedName>
        <fullName evidence="1">Uncharacterized protein</fullName>
    </submittedName>
</protein>
<dbReference type="InterPro" id="IPR036514">
    <property type="entry name" value="SGNH_hydro_sf"/>
</dbReference>
<dbReference type="STRING" id="1235591.CAK95_17985"/>
<proteinExistence type="predicted"/>
<dbReference type="SUPFAM" id="SSF52266">
    <property type="entry name" value="SGNH hydrolase"/>
    <property type="match status" value="1"/>
</dbReference>
<dbReference type="KEGG" id="psin:CAK95_17985"/>
<dbReference type="AlphaFoldDB" id="A0A1W7A0B2"/>
<dbReference type="Gene3D" id="3.40.50.1110">
    <property type="entry name" value="SGNH hydrolase"/>
    <property type="match status" value="1"/>
</dbReference>
<dbReference type="GO" id="GO:0006629">
    <property type="term" value="P:lipid metabolic process"/>
    <property type="evidence" value="ECO:0007669"/>
    <property type="project" value="TreeGrafter"/>
</dbReference>
<evidence type="ECO:0000313" key="1">
    <source>
        <dbReference type="EMBL" id="ARQ03042.1"/>
    </source>
</evidence>
<sequence>MPLLTGGFSAHAQYGGQQPLQLPSSSAAPGAAAGPIRIEWEIRNRFRLFRNEADFRRHAAAYRGDGVLASEQRLARASDGRGWARDMVDNLCVDQSGRLPETCTRDGEKENYLSAADYPITAIAAGAVPPNAACAWSFDDGAGAPRQATTRCDEEVRIRVRRDRTTIATVDVELPDGTAQRVAADIAIQDILIAGMGDSIAAGEGNPDRPIALDDGGFCFRRFLAGSTSEYFRPGRVGFKGSRACDPALASGTGNASSDWARLNARWWSATCHRSLYGYQVRAALALAIENPHIAVTFLPLACSGSTIDDGFFSSLRARECPPVGSCTTSSVAQMARLKEALDLARKTDKDRKLDAIMLTIGANDIGFAGLVANIITEDSTERGLFEKGGLFTDVSDAQKALDRDLPGDFAKLRAALKPYLGGNLQRVIYVTYGNPAMVNGGQICQGGRGGFDVHPAFNVDAKRLRSVSDFVEGRFLPKLRALATCDTPGACRDPVTDRMTFVDTHTADFANHGFCARAASDPAFDRECFLENGESFESNPAVAAADPMRCNLRARDFRPYASRARWVRTANDSYFTAMTFPEGVSPTLQPSDLHDATWGATSAVYGGAVHPTAEGHAAMADAALPVLRALLELPAPQQIRVEPLLPLLMPPATR</sequence>
<gene>
    <name evidence="1" type="ORF">CAK95_17985</name>
</gene>
<dbReference type="PANTHER" id="PTHR37981:SF1">
    <property type="entry name" value="SGNH HYDROLASE-TYPE ESTERASE DOMAIN-CONTAINING PROTEIN"/>
    <property type="match status" value="1"/>
</dbReference>
<reference evidence="1 2" key="1">
    <citation type="submission" date="2017-05" db="EMBL/GenBank/DDBJ databases">
        <title>Full genome sequence of Pseudorhodoplanes sinuspersici.</title>
        <authorList>
            <person name="Dastgheib S.M.M."/>
            <person name="Shavandi M."/>
            <person name="Tirandaz H."/>
        </authorList>
    </citation>
    <scope>NUCLEOTIDE SEQUENCE [LARGE SCALE GENOMIC DNA]</scope>
    <source>
        <strain evidence="1 2">RIPI110</strain>
    </source>
</reference>
<organism evidence="1 2">
    <name type="scientific">Pseudorhodoplanes sinuspersici</name>
    <dbReference type="NCBI Taxonomy" id="1235591"/>
    <lineage>
        <taxon>Bacteria</taxon>
        <taxon>Pseudomonadati</taxon>
        <taxon>Pseudomonadota</taxon>
        <taxon>Alphaproteobacteria</taxon>
        <taxon>Hyphomicrobiales</taxon>
        <taxon>Pseudorhodoplanes</taxon>
    </lineage>
</organism>
<dbReference type="InterPro" id="IPR037460">
    <property type="entry name" value="SEST-like"/>
</dbReference>
<dbReference type="GO" id="GO:0016788">
    <property type="term" value="F:hydrolase activity, acting on ester bonds"/>
    <property type="evidence" value="ECO:0007669"/>
    <property type="project" value="InterPro"/>
</dbReference>
<keyword evidence="2" id="KW-1185">Reference proteome</keyword>